<protein>
    <submittedName>
        <fullName evidence="1">Uncharacterized protein</fullName>
    </submittedName>
</protein>
<dbReference type="AlphaFoldDB" id="A0A2J6SGJ0"/>
<evidence type="ECO:0000313" key="2">
    <source>
        <dbReference type="Proteomes" id="UP000235371"/>
    </source>
</evidence>
<dbReference type="GeneID" id="36590188"/>
<dbReference type="Proteomes" id="UP000235371">
    <property type="component" value="Unassembled WGS sequence"/>
</dbReference>
<dbReference type="EMBL" id="KZ613919">
    <property type="protein sequence ID" value="PMD49885.1"/>
    <property type="molecule type" value="Genomic_DNA"/>
</dbReference>
<dbReference type="InParanoid" id="A0A2J6SGJ0"/>
<reference evidence="1 2" key="1">
    <citation type="submission" date="2016-04" db="EMBL/GenBank/DDBJ databases">
        <title>A degradative enzymes factory behind the ericoid mycorrhizal symbiosis.</title>
        <authorList>
            <consortium name="DOE Joint Genome Institute"/>
            <person name="Martino E."/>
            <person name="Morin E."/>
            <person name="Grelet G."/>
            <person name="Kuo A."/>
            <person name="Kohler A."/>
            <person name="Daghino S."/>
            <person name="Barry K."/>
            <person name="Choi C."/>
            <person name="Cichocki N."/>
            <person name="Clum A."/>
            <person name="Copeland A."/>
            <person name="Hainaut M."/>
            <person name="Haridas S."/>
            <person name="Labutti K."/>
            <person name="Lindquist E."/>
            <person name="Lipzen A."/>
            <person name="Khouja H.-R."/>
            <person name="Murat C."/>
            <person name="Ohm R."/>
            <person name="Olson A."/>
            <person name="Spatafora J."/>
            <person name="Veneault-Fourrey C."/>
            <person name="Henrissat B."/>
            <person name="Grigoriev I."/>
            <person name="Martin F."/>
            <person name="Perotto S."/>
        </authorList>
    </citation>
    <scope>NUCLEOTIDE SEQUENCE [LARGE SCALE GENOMIC DNA]</scope>
    <source>
        <strain evidence="1 2">E</strain>
    </source>
</reference>
<proteinExistence type="predicted"/>
<evidence type="ECO:0000313" key="1">
    <source>
        <dbReference type="EMBL" id="PMD49885.1"/>
    </source>
</evidence>
<gene>
    <name evidence="1" type="ORF">K444DRAFT_622488</name>
</gene>
<dbReference type="RefSeq" id="XP_024726789.1">
    <property type="nucleotide sequence ID" value="XM_024882111.1"/>
</dbReference>
<organism evidence="1 2">
    <name type="scientific">Hyaloscypha bicolor E</name>
    <dbReference type="NCBI Taxonomy" id="1095630"/>
    <lineage>
        <taxon>Eukaryota</taxon>
        <taxon>Fungi</taxon>
        <taxon>Dikarya</taxon>
        <taxon>Ascomycota</taxon>
        <taxon>Pezizomycotina</taxon>
        <taxon>Leotiomycetes</taxon>
        <taxon>Helotiales</taxon>
        <taxon>Hyaloscyphaceae</taxon>
        <taxon>Hyaloscypha</taxon>
        <taxon>Hyaloscypha bicolor</taxon>
    </lineage>
</organism>
<name>A0A2J6SGJ0_9HELO</name>
<keyword evidence="2" id="KW-1185">Reference proteome</keyword>
<sequence length="71" mass="7932">MWLLLLLQAKKYPPSDFFTASDRLSKATIAPILLKCAIVAPLLVAVMSQPTRNPLPFPVLFGLRNQLQPTR</sequence>
<accession>A0A2J6SGJ0</accession>